<reference evidence="2 3" key="1">
    <citation type="journal article" date="2016" name="Nat. Commun.">
        <title>Thousands of microbial genomes shed light on interconnected biogeochemical processes in an aquifer system.</title>
        <authorList>
            <person name="Anantharaman K."/>
            <person name="Brown C.T."/>
            <person name="Hug L.A."/>
            <person name="Sharon I."/>
            <person name="Castelle C.J."/>
            <person name="Probst A.J."/>
            <person name="Thomas B.C."/>
            <person name="Singh A."/>
            <person name="Wilkins M.J."/>
            <person name="Karaoz U."/>
            <person name="Brodie E.L."/>
            <person name="Williams K.H."/>
            <person name="Hubbard S.S."/>
            <person name="Banfield J.F."/>
        </authorList>
    </citation>
    <scope>NUCLEOTIDE SEQUENCE [LARGE SCALE GENOMIC DNA]</scope>
</reference>
<accession>A0A1F4V5F3</accession>
<dbReference type="STRING" id="1802624.A2982_00725"/>
<dbReference type="CDD" id="cd00761">
    <property type="entry name" value="Glyco_tranf_GTA_type"/>
    <property type="match status" value="1"/>
</dbReference>
<sequence>MKNKQTLFLLASEAEAVRIAREIINIYGLPRITNKLNIYGKHGSTQLGIEFCNQECSFKIKDTHTLMGESRSIRVENNNIKNFFKSLAIAGFNEVDIGHIHLFMWELDQLTNITISFKTFIGTMLAINCESDKTTKIYRKAKAFINKVIQPNNEISQKEKSKLISSITLPKETIFNQYQVLNPKIIKYADNNGIDIRSPNETINARIEGFSNDYSFYEKPYEQITGIKLLSTQKINTTHFLKNMSIVIPCYNSNDTILKTLYSIEYQDIPKSQLSKIEVVIIDDGSIEPVVNIVSPDVFTFPIQIIRNEKNLGLSSARNIGISVSQHDHLLFIDSDILLSKNYILEHSARLQIIPNSLFVSLKKNISRNHSFYKLDSVKNGFPVPESYDDLRIKRFLPRDKPGIRVLDSESYIEIIADSNYFKKFGHGRYMGIYNLPAMVIGHNFSLSREMINKAGLFNTSFKGWGFEDTFFGAQMISNGNFIIPVLSAGVYHINHPPRSGSDRQKQQELKSNLEQYKQLVHQIYQR</sequence>
<dbReference type="PANTHER" id="PTHR43685">
    <property type="entry name" value="GLYCOSYLTRANSFERASE"/>
    <property type="match status" value="1"/>
</dbReference>
<dbReference type="Proteomes" id="UP000178771">
    <property type="component" value="Unassembled WGS sequence"/>
</dbReference>
<dbReference type="PANTHER" id="PTHR43685:SF3">
    <property type="entry name" value="SLR2126 PROTEIN"/>
    <property type="match status" value="1"/>
</dbReference>
<dbReference type="InterPro" id="IPR029044">
    <property type="entry name" value="Nucleotide-diphossugar_trans"/>
</dbReference>
<feature type="domain" description="Glycosyltransferase 2-like" evidence="1">
    <location>
        <begin position="245"/>
        <end position="372"/>
    </location>
</feature>
<evidence type="ECO:0000259" key="1">
    <source>
        <dbReference type="Pfam" id="PF00535"/>
    </source>
</evidence>
<evidence type="ECO:0000313" key="3">
    <source>
        <dbReference type="Proteomes" id="UP000178771"/>
    </source>
</evidence>
<dbReference type="Pfam" id="PF00535">
    <property type="entry name" value="Glycos_transf_2"/>
    <property type="match status" value="1"/>
</dbReference>
<name>A0A1F4V5F3_UNCKA</name>
<protein>
    <recommendedName>
        <fullName evidence="1">Glycosyltransferase 2-like domain-containing protein</fullName>
    </recommendedName>
</protein>
<dbReference type="EMBL" id="MEVH01000001">
    <property type="protein sequence ID" value="OGC52374.1"/>
    <property type="molecule type" value="Genomic_DNA"/>
</dbReference>
<evidence type="ECO:0000313" key="2">
    <source>
        <dbReference type="EMBL" id="OGC52374.1"/>
    </source>
</evidence>
<dbReference type="AlphaFoldDB" id="A0A1F4V5F3"/>
<proteinExistence type="predicted"/>
<dbReference type="InterPro" id="IPR001173">
    <property type="entry name" value="Glyco_trans_2-like"/>
</dbReference>
<organism evidence="2 3">
    <name type="scientific">candidate division WWE3 bacterium RIFCSPLOWO2_01_FULL_39_13</name>
    <dbReference type="NCBI Taxonomy" id="1802624"/>
    <lineage>
        <taxon>Bacteria</taxon>
        <taxon>Katanobacteria</taxon>
    </lineage>
</organism>
<gene>
    <name evidence="2" type="ORF">A2982_00725</name>
</gene>
<dbReference type="Gene3D" id="3.90.550.10">
    <property type="entry name" value="Spore Coat Polysaccharide Biosynthesis Protein SpsA, Chain A"/>
    <property type="match status" value="1"/>
</dbReference>
<dbReference type="InterPro" id="IPR050834">
    <property type="entry name" value="Glycosyltransf_2"/>
</dbReference>
<comment type="caution">
    <text evidence="2">The sequence shown here is derived from an EMBL/GenBank/DDBJ whole genome shotgun (WGS) entry which is preliminary data.</text>
</comment>
<dbReference type="SUPFAM" id="SSF53448">
    <property type="entry name" value="Nucleotide-diphospho-sugar transferases"/>
    <property type="match status" value="1"/>
</dbReference>